<dbReference type="Proteomes" id="UP000002630">
    <property type="component" value="Linkage Group LG27"/>
</dbReference>
<keyword evidence="3" id="KW-1185">Reference proteome</keyword>
<feature type="compositionally biased region" description="Polar residues" evidence="1">
    <location>
        <begin position="96"/>
        <end position="106"/>
    </location>
</feature>
<feature type="compositionally biased region" description="Basic and acidic residues" evidence="1">
    <location>
        <begin position="1"/>
        <end position="11"/>
    </location>
</feature>
<name>D7FWH5_ECTSI</name>
<sequence>MPARIKDESGRNEFGGFTGGHGFIKQEAMPAKIKQEKGVRGGGGTTDGLKSVKQETVQAKGQKRPHPGEEGTWGHKKKKNNNLSAERKAARRAQASVGNGQPQQRNVPFWKLGKETHAQRLRSLAQWRRAGGQVVEDEARIANVRRKEQAGMKVSAKERSKAETSMRRMIRAGIYTGWDDTTPNVKKLREAREGLPEDTPGALKSKAQLNRALLWAKNTEPRAPV</sequence>
<feature type="region of interest" description="Disordered" evidence="1">
    <location>
        <begin position="1"/>
        <end position="108"/>
    </location>
</feature>
<reference evidence="2 3" key="1">
    <citation type="journal article" date="2010" name="Nature">
        <title>The Ectocarpus genome and the independent evolution of multicellularity in brown algae.</title>
        <authorList>
            <person name="Cock J.M."/>
            <person name="Sterck L."/>
            <person name="Rouze P."/>
            <person name="Scornet D."/>
            <person name="Allen A.E."/>
            <person name="Amoutzias G."/>
            <person name="Anthouard V."/>
            <person name="Artiguenave F."/>
            <person name="Aury J.M."/>
            <person name="Badger J.H."/>
            <person name="Beszteri B."/>
            <person name="Billiau K."/>
            <person name="Bonnet E."/>
            <person name="Bothwell J.H."/>
            <person name="Bowler C."/>
            <person name="Boyen C."/>
            <person name="Brownlee C."/>
            <person name="Carrano C.J."/>
            <person name="Charrier B."/>
            <person name="Cho G.Y."/>
            <person name="Coelho S.M."/>
            <person name="Collen J."/>
            <person name="Corre E."/>
            <person name="Da Silva C."/>
            <person name="Delage L."/>
            <person name="Delaroque N."/>
            <person name="Dittami S.M."/>
            <person name="Doulbeau S."/>
            <person name="Elias M."/>
            <person name="Farnham G."/>
            <person name="Gachon C.M."/>
            <person name="Gschloessl B."/>
            <person name="Heesch S."/>
            <person name="Jabbari K."/>
            <person name="Jubin C."/>
            <person name="Kawai H."/>
            <person name="Kimura K."/>
            <person name="Kloareg B."/>
            <person name="Kupper F.C."/>
            <person name="Lang D."/>
            <person name="Le Bail A."/>
            <person name="Leblanc C."/>
            <person name="Lerouge P."/>
            <person name="Lohr M."/>
            <person name="Lopez P.J."/>
            <person name="Martens C."/>
            <person name="Maumus F."/>
            <person name="Michel G."/>
            <person name="Miranda-Saavedra D."/>
            <person name="Morales J."/>
            <person name="Moreau H."/>
            <person name="Motomura T."/>
            <person name="Nagasato C."/>
            <person name="Napoli C.A."/>
            <person name="Nelson D.R."/>
            <person name="Nyvall-Collen P."/>
            <person name="Peters A.F."/>
            <person name="Pommier C."/>
            <person name="Potin P."/>
            <person name="Poulain J."/>
            <person name="Quesneville H."/>
            <person name="Read B."/>
            <person name="Rensing S.A."/>
            <person name="Ritter A."/>
            <person name="Rousvoal S."/>
            <person name="Samanta M."/>
            <person name="Samson G."/>
            <person name="Schroeder D.C."/>
            <person name="Segurens B."/>
            <person name="Strittmatter M."/>
            <person name="Tonon T."/>
            <person name="Tregear J.W."/>
            <person name="Valentin K."/>
            <person name="von Dassow P."/>
            <person name="Yamagishi T."/>
            <person name="Van de Peer Y."/>
            <person name="Wincker P."/>
        </authorList>
    </citation>
    <scope>NUCLEOTIDE SEQUENCE [LARGE SCALE GENOMIC DNA]</scope>
    <source>
        <strain evidence="3">Ec32 / CCAP1310/4</strain>
    </source>
</reference>
<dbReference type="OrthoDB" id="10423495at2759"/>
<dbReference type="InParanoid" id="D7FWH5"/>
<accession>D7FWH5</accession>
<evidence type="ECO:0000313" key="3">
    <source>
        <dbReference type="Proteomes" id="UP000002630"/>
    </source>
</evidence>
<organism evidence="2 3">
    <name type="scientific">Ectocarpus siliculosus</name>
    <name type="common">Brown alga</name>
    <name type="synonym">Conferva siliculosa</name>
    <dbReference type="NCBI Taxonomy" id="2880"/>
    <lineage>
        <taxon>Eukaryota</taxon>
        <taxon>Sar</taxon>
        <taxon>Stramenopiles</taxon>
        <taxon>Ochrophyta</taxon>
        <taxon>PX clade</taxon>
        <taxon>Phaeophyceae</taxon>
        <taxon>Ectocarpales</taxon>
        <taxon>Ectocarpaceae</taxon>
        <taxon>Ectocarpus</taxon>
    </lineage>
</organism>
<proteinExistence type="predicted"/>
<dbReference type="AlphaFoldDB" id="D7FWH5"/>
<dbReference type="EMBL" id="FN649752">
    <property type="protein sequence ID" value="CBJ32063.1"/>
    <property type="molecule type" value="Genomic_DNA"/>
</dbReference>
<protein>
    <submittedName>
        <fullName evidence="2">Uncharacterized protein</fullName>
    </submittedName>
</protein>
<gene>
    <name evidence="2" type="ORF">Esi_0306_0012</name>
</gene>
<dbReference type="EMBL" id="FN648494">
    <property type="protein sequence ID" value="CBJ32063.1"/>
    <property type="molecule type" value="Genomic_DNA"/>
</dbReference>
<evidence type="ECO:0000313" key="2">
    <source>
        <dbReference type="EMBL" id="CBJ32063.1"/>
    </source>
</evidence>
<evidence type="ECO:0000256" key="1">
    <source>
        <dbReference type="SAM" id="MobiDB-lite"/>
    </source>
</evidence>